<evidence type="ECO:0000313" key="1">
    <source>
        <dbReference type="EMBL" id="KAH9682666.1"/>
    </source>
</evidence>
<reference evidence="2" key="1">
    <citation type="journal article" date="2023" name="Hortic. Res.">
        <title>A chromosome-level phased genome enabling allele-level studies in sweet orange: a case study on citrus Huanglongbing tolerance.</title>
        <authorList>
            <person name="Wu B."/>
            <person name="Yu Q."/>
            <person name="Deng Z."/>
            <person name="Duan Y."/>
            <person name="Luo F."/>
            <person name="Gmitter F. Jr."/>
        </authorList>
    </citation>
    <scope>NUCLEOTIDE SEQUENCE [LARGE SCALE GENOMIC DNA]</scope>
    <source>
        <strain evidence="2">cv. Valencia</strain>
    </source>
</reference>
<comment type="caution">
    <text evidence="1">The sequence shown here is derived from an EMBL/GenBank/DDBJ whole genome shotgun (WGS) entry which is preliminary data.</text>
</comment>
<name>A0ACB8I6L5_CITSI</name>
<protein>
    <submittedName>
        <fullName evidence="1">5'-nucleotidase</fullName>
    </submittedName>
</protein>
<gene>
    <name evidence="1" type="ORF">KPL71_027437</name>
</gene>
<accession>A0ACB8I6L5</accession>
<evidence type="ECO:0000313" key="2">
    <source>
        <dbReference type="Proteomes" id="UP000829398"/>
    </source>
</evidence>
<organism evidence="1 2">
    <name type="scientific">Citrus sinensis</name>
    <name type="common">Sweet orange</name>
    <name type="synonym">Citrus aurantium var. sinensis</name>
    <dbReference type="NCBI Taxonomy" id="2711"/>
    <lineage>
        <taxon>Eukaryota</taxon>
        <taxon>Viridiplantae</taxon>
        <taxon>Streptophyta</taxon>
        <taxon>Embryophyta</taxon>
        <taxon>Tracheophyta</taxon>
        <taxon>Spermatophyta</taxon>
        <taxon>Magnoliopsida</taxon>
        <taxon>eudicotyledons</taxon>
        <taxon>Gunneridae</taxon>
        <taxon>Pentapetalae</taxon>
        <taxon>rosids</taxon>
        <taxon>malvids</taxon>
        <taxon>Sapindales</taxon>
        <taxon>Rutaceae</taxon>
        <taxon>Aurantioideae</taxon>
        <taxon>Citrus</taxon>
    </lineage>
</organism>
<dbReference type="EMBL" id="CM039178">
    <property type="protein sequence ID" value="KAH9682666.1"/>
    <property type="molecule type" value="Genomic_DNA"/>
</dbReference>
<sequence>MERRGIAIVNSDHKPTIMVTNDDGIDAPGLRSVVRVLVSTNRYTVQVCAPDSQCVAITVIIIYSAEKNRLLVIVLLGVTQFRPDQQILMELQPMPCLVISGINMGSNCGYHVVYSGTVAGAREAFFHGVPSVSISYDWVGGKSNVNDYTLAAEACLPIINAILAEIRNQTYPERCFLNIDLPTDIPNNKGTSIFKMGWRRVTSEMQGGKMLSTMTMDTDSAVTIETDTSTPLEEDLLFRREVRGAHIADPDTDWQFLREGYIRSPYSTSKIGCQLWLNMNLHLLCNAIASLCCDMIPFLCSRNSFFDAAQNKAEYDDYEVIAFRLIRCLNSTIATEFFGSSFIWNQAPAS</sequence>
<keyword evidence="2" id="KW-1185">Reference proteome</keyword>
<proteinExistence type="predicted"/>
<dbReference type="Proteomes" id="UP000829398">
    <property type="component" value="Chromosome 9"/>
</dbReference>